<dbReference type="Proteomes" id="UP000033163">
    <property type="component" value="Chromosome I"/>
</dbReference>
<organism evidence="1 2">
    <name type="scientific">Paenibacillus riograndensis SBR5</name>
    <dbReference type="NCBI Taxonomy" id="1073571"/>
    <lineage>
        <taxon>Bacteria</taxon>
        <taxon>Bacillati</taxon>
        <taxon>Bacillota</taxon>
        <taxon>Bacilli</taxon>
        <taxon>Bacillales</taxon>
        <taxon>Paenibacillaceae</taxon>
        <taxon>Paenibacillus</taxon>
        <taxon>Paenibacillus sonchi group</taxon>
    </lineage>
</organism>
<dbReference type="EMBL" id="LN831776">
    <property type="protein sequence ID" value="CQR57005.1"/>
    <property type="molecule type" value="Genomic_DNA"/>
</dbReference>
<dbReference type="PANTHER" id="PTHR32305:SF15">
    <property type="entry name" value="PROTEIN RHSA-RELATED"/>
    <property type="match status" value="1"/>
</dbReference>
<evidence type="ECO:0000313" key="2">
    <source>
        <dbReference type="Proteomes" id="UP000033163"/>
    </source>
</evidence>
<reference evidence="2" key="1">
    <citation type="submission" date="2015-03" db="EMBL/GenBank/DDBJ databases">
        <authorList>
            <person name="Wibberg D."/>
        </authorList>
    </citation>
    <scope>NUCLEOTIDE SEQUENCE [LARGE SCALE GENOMIC DNA]</scope>
</reference>
<accession>A0A0E4CY14</accession>
<dbReference type="Gene3D" id="2.180.10.10">
    <property type="entry name" value="RHS repeat-associated core"/>
    <property type="match status" value="1"/>
</dbReference>
<evidence type="ECO:0008006" key="3">
    <source>
        <dbReference type="Google" id="ProtNLM"/>
    </source>
</evidence>
<dbReference type="InterPro" id="IPR022385">
    <property type="entry name" value="Rhs_assc_core"/>
</dbReference>
<sequence>MLLQAAALAAGPQVLESNRWDASNRLIKNTNTYGDITTYQYDGDGNRVSMRTTVGDGAVQDAYLPGNPAGNRDGWEPQFKKRQLELYFTNDITMSIPQPLMATGAAGQNWKQSYVYGAGEERISMSYLVSGDKSNDWEPAAGASGASAAAGTPKTLFYLSDAQGSVIGLEGQDGSMSARYRYDEFGVAEAPEKFDLNWSGPDNLFGYTSLGYDYYSGYSHAQARDFDSSIGRFISEDTYEGQLNDPLSLNLYAYVKNNPLRYTDPSGNKPWEPYDVNELRLLLNDAIAHKLNKGSDLYNAYYNKIWERYGFEDFMEKSQYSYYFKLLTGNSSGKNNASNANAAREELVSAFFDANLATYIASMAMEGSTHVSTVKIKSPTVTDSEAVVTKGTGKTGTVWDSMKATQPLYEGTQIPKSFEISVGNQKVWVHGNATEHMYEDVAKVMKTPGIDPKLYSQQLLTDFQGSLQQATQNGIKYGELMNVGKWEFKFSPPREQGQLPALIHAQFNGWGK</sequence>
<dbReference type="NCBIfam" id="TIGR03696">
    <property type="entry name" value="Rhs_assc_core"/>
    <property type="match status" value="1"/>
</dbReference>
<dbReference type="InterPro" id="IPR006530">
    <property type="entry name" value="YD"/>
</dbReference>
<dbReference type="KEGG" id="pri:PRIO_4603"/>
<evidence type="ECO:0000313" key="1">
    <source>
        <dbReference type="EMBL" id="CQR57005.1"/>
    </source>
</evidence>
<name>A0A0E4CY14_9BACL</name>
<dbReference type="PATRIC" id="fig|1073571.4.peg.4941"/>
<dbReference type="AlphaFoldDB" id="A0A0E4CY14"/>
<gene>
    <name evidence="1" type="ORF">PRIO_4603</name>
</gene>
<dbReference type="HOGENOM" id="CLU_531925_0_0_9"/>
<protein>
    <recommendedName>
        <fullName evidence="3">RHS repeat-associated core domain-containing protein</fullName>
    </recommendedName>
</protein>
<proteinExistence type="predicted"/>
<dbReference type="PANTHER" id="PTHR32305">
    <property type="match status" value="1"/>
</dbReference>
<dbReference type="InterPro" id="IPR050708">
    <property type="entry name" value="T6SS_VgrG/RHS"/>
</dbReference>
<dbReference type="NCBIfam" id="TIGR01643">
    <property type="entry name" value="YD_repeat_2x"/>
    <property type="match status" value="1"/>
</dbReference>